<name>A0A8S0UC74_OLEEU</name>
<proteinExistence type="predicted"/>
<dbReference type="Pfam" id="PF08263">
    <property type="entry name" value="LRRNT_2"/>
    <property type="match status" value="1"/>
</dbReference>
<organism evidence="5 6">
    <name type="scientific">Olea europaea subsp. europaea</name>
    <dbReference type="NCBI Taxonomy" id="158383"/>
    <lineage>
        <taxon>Eukaryota</taxon>
        <taxon>Viridiplantae</taxon>
        <taxon>Streptophyta</taxon>
        <taxon>Embryophyta</taxon>
        <taxon>Tracheophyta</taxon>
        <taxon>Spermatophyta</taxon>
        <taxon>Magnoliopsida</taxon>
        <taxon>eudicotyledons</taxon>
        <taxon>Gunneridae</taxon>
        <taxon>Pentapetalae</taxon>
        <taxon>asterids</taxon>
        <taxon>lamiids</taxon>
        <taxon>Lamiales</taxon>
        <taxon>Oleaceae</taxon>
        <taxon>Oleeae</taxon>
        <taxon>Olea</taxon>
    </lineage>
</organism>
<dbReference type="Proteomes" id="UP000594638">
    <property type="component" value="Unassembled WGS sequence"/>
</dbReference>
<dbReference type="Pfam" id="PF00560">
    <property type="entry name" value="LRR_1"/>
    <property type="match status" value="2"/>
</dbReference>
<reference evidence="5 6" key="1">
    <citation type="submission" date="2019-12" db="EMBL/GenBank/DDBJ databases">
        <authorList>
            <person name="Alioto T."/>
            <person name="Alioto T."/>
            <person name="Gomez Garrido J."/>
        </authorList>
    </citation>
    <scope>NUCLEOTIDE SEQUENCE [LARGE SCALE GENOMIC DNA]</scope>
</reference>
<gene>
    <name evidence="5" type="ORF">OLEA9_A113097</name>
</gene>
<dbReference type="PANTHER" id="PTHR48065:SF18">
    <property type="entry name" value="LRR RECEPTOR-LIKE KINASE FAMILY PROTEIN"/>
    <property type="match status" value="1"/>
</dbReference>
<dbReference type="SUPFAM" id="SSF52058">
    <property type="entry name" value="L domain-like"/>
    <property type="match status" value="1"/>
</dbReference>
<keyword evidence="2" id="KW-0677">Repeat</keyword>
<feature type="chain" id="PRO_5035725970" description="Leucine-rich repeat-containing N-terminal plant-type domain-containing protein" evidence="3">
    <location>
        <begin position="25"/>
        <end position="265"/>
    </location>
</feature>
<evidence type="ECO:0000256" key="2">
    <source>
        <dbReference type="ARBA" id="ARBA00022737"/>
    </source>
</evidence>
<accession>A0A8S0UC74</accession>
<dbReference type="OrthoDB" id="4691307at2759"/>
<evidence type="ECO:0000256" key="1">
    <source>
        <dbReference type="ARBA" id="ARBA00022614"/>
    </source>
</evidence>
<dbReference type="Gene3D" id="3.80.10.10">
    <property type="entry name" value="Ribonuclease Inhibitor"/>
    <property type="match status" value="1"/>
</dbReference>
<feature type="domain" description="Leucine-rich repeat-containing N-terminal plant-type" evidence="4">
    <location>
        <begin position="27"/>
        <end position="71"/>
    </location>
</feature>
<dbReference type="InterPro" id="IPR032675">
    <property type="entry name" value="LRR_dom_sf"/>
</dbReference>
<dbReference type="AlphaFoldDB" id="A0A8S0UC74"/>
<comment type="caution">
    <text evidence="5">The sequence shown here is derived from an EMBL/GenBank/DDBJ whole genome shotgun (WGS) entry which is preliminary data.</text>
</comment>
<dbReference type="InterPro" id="IPR013210">
    <property type="entry name" value="LRR_N_plant-typ"/>
</dbReference>
<protein>
    <recommendedName>
        <fullName evidence="4">Leucine-rich repeat-containing N-terminal plant-type domain-containing protein</fullName>
    </recommendedName>
</protein>
<dbReference type="Gramene" id="OE9A113097T1">
    <property type="protein sequence ID" value="OE9A113097C1"/>
    <property type="gene ID" value="OE9A113097"/>
</dbReference>
<sequence>MGSLPMNCLLLAFTILLQINGFHGCIEEERRGLLEIKTCFRLMNGEEDTTLLSWIHRKENNCCNWERVMCDPTTSRVVELDLNNLRILKLLAPGGYFLNVSLFSPFKEIRILDLSGNYWWSSAKTTDLSTLWNLEILDLSNNEFEGNLSLQDTTSLSKLRKLEHLDLGRNHFNKPILKSVSNLKAFKFLSLQQNEMEGPISNNELDSLNKELEVLILIGNQLAGHLPIQELKGPRYEQEQFHGERASNNWAHVLAYGTIIGKKRA</sequence>
<dbReference type="InterPro" id="IPR001611">
    <property type="entry name" value="Leu-rich_rpt"/>
</dbReference>
<evidence type="ECO:0000313" key="6">
    <source>
        <dbReference type="Proteomes" id="UP000594638"/>
    </source>
</evidence>
<keyword evidence="3" id="KW-0732">Signal</keyword>
<evidence type="ECO:0000313" key="5">
    <source>
        <dbReference type="EMBL" id="CAA3017252.1"/>
    </source>
</evidence>
<evidence type="ECO:0000256" key="3">
    <source>
        <dbReference type="SAM" id="SignalP"/>
    </source>
</evidence>
<feature type="signal peptide" evidence="3">
    <location>
        <begin position="1"/>
        <end position="24"/>
    </location>
</feature>
<dbReference type="PANTHER" id="PTHR48065">
    <property type="entry name" value="OS10G0469600 PROTEIN"/>
    <property type="match status" value="1"/>
</dbReference>
<keyword evidence="6" id="KW-1185">Reference proteome</keyword>
<dbReference type="EMBL" id="CACTIH010007687">
    <property type="protein sequence ID" value="CAA3017252.1"/>
    <property type="molecule type" value="Genomic_DNA"/>
</dbReference>
<evidence type="ECO:0000259" key="4">
    <source>
        <dbReference type="Pfam" id="PF08263"/>
    </source>
</evidence>
<keyword evidence="1" id="KW-0433">Leucine-rich repeat</keyword>